<feature type="non-terminal residue" evidence="8">
    <location>
        <position position="184"/>
    </location>
</feature>
<feature type="compositionally biased region" description="Polar residues" evidence="6">
    <location>
        <begin position="35"/>
        <end position="48"/>
    </location>
</feature>
<accession>A0A371HW20</accession>
<comment type="caution">
    <text evidence="8">The sequence shown here is derived from an EMBL/GenBank/DDBJ whole genome shotgun (WGS) entry which is preliminary data.</text>
</comment>
<dbReference type="AlphaFoldDB" id="A0A371HW20"/>
<dbReference type="PANTHER" id="PTHR11741">
    <property type="entry name" value="ELONGATION FACTOR TS"/>
    <property type="match status" value="1"/>
</dbReference>
<keyword evidence="3 5" id="KW-0648">Protein biosynthesis</keyword>
<gene>
    <name evidence="8" type="primary">tsf</name>
    <name evidence="8" type="ORF">CR513_09049</name>
</gene>
<feature type="domain" description="Translation elongation factor EFTs/EF1B dimerisation" evidence="7">
    <location>
        <begin position="152"/>
        <end position="181"/>
    </location>
</feature>
<dbReference type="PROSITE" id="PS01126">
    <property type="entry name" value="EF_TS_1"/>
    <property type="match status" value="1"/>
</dbReference>
<reference evidence="8" key="1">
    <citation type="submission" date="2018-05" db="EMBL/GenBank/DDBJ databases">
        <title>Draft genome of Mucuna pruriens seed.</title>
        <authorList>
            <person name="Nnadi N.E."/>
            <person name="Vos R."/>
            <person name="Hasami M.H."/>
            <person name="Devisetty U.K."/>
            <person name="Aguiy J.C."/>
        </authorList>
    </citation>
    <scope>NUCLEOTIDE SEQUENCE [LARGE SCALE GENOMIC DNA]</scope>
    <source>
        <strain evidence="8">JCA_2017</strain>
    </source>
</reference>
<dbReference type="GO" id="GO:0003746">
    <property type="term" value="F:translation elongation factor activity"/>
    <property type="evidence" value="ECO:0007669"/>
    <property type="project" value="UniProtKB-KW"/>
</dbReference>
<dbReference type="InterPro" id="IPR036402">
    <property type="entry name" value="EF-Ts_dimer_sf"/>
</dbReference>
<evidence type="ECO:0000256" key="1">
    <source>
        <dbReference type="ARBA" id="ARBA00005532"/>
    </source>
</evidence>
<dbReference type="InterPro" id="IPR014039">
    <property type="entry name" value="Transl_elong_EFTs/EF1B_dimer"/>
</dbReference>
<dbReference type="STRING" id="157652.A0A371HW20"/>
<evidence type="ECO:0000256" key="4">
    <source>
        <dbReference type="ARBA" id="ARBA00025453"/>
    </source>
</evidence>
<dbReference type="FunFam" id="1.10.8.10:FF:000001">
    <property type="entry name" value="Elongation factor Ts"/>
    <property type="match status" value="1"/>
</dbReference>
<evidence type="ECO:0000256" key="6">
    <source>
        <dbReference type="SAM" id="MobiDB-lite"/>
    </source>
</evidence>
<dbReference type="NCBIfam" id="TIGR00116">
    <property type="entry name" value="tsf"/>
    <property type="match status" value="1"/>
</dbReference>
<dbReference type="HAMAP" id="MF_00050">
    <property type="entry name" value="EF_Ts"/>
    <property type="match status" value="1"/>
</dbReference>
<dbReference type="Gene3D" id="1.10.8.10">
    <property type="entry name" value="DNA helicase RuvA subunit, C-terminal domain"/>
    <property type="match status" value="1"/>
</dbReference>
<proteinExistence type="inferred from homology"/>
<evidence type="ECO:0000313" key="9">
    <source>
        <dbReference type="Proteomes" id="UP000257109"/>
    </source>
</evidence>
<organism evidence="8 9">
    <name type="scientific">Mucuna pruriens</name>
    <name type="common">Velvet bean</name>
    <name type="synonym">Dolichos pruriens</name>
    <dbReference type="NCBI Taxonomy" id="157652"/>
    <lineage>
        <taxon>Eukaryota</taxon>
        <taxon>Viridiplantae</taxon>
        <taxon>Streptophyta</taxon>
        <taxon>Embryophyta</taxon>
        <taxon>Tracheophyta</taxon>
        <taxon>Spermatophyta</taxon>
        <taxon>Magnoliopsida</taxon>
        <taxon>eudicotyledons</taxon>
        <taxon>Gunneridae</taxon>
        <taxon>Pentapetalae</taxon>
        <taxon>rosids</taxon>
        <taxon>fabids</taxon>
        <taxon>Fabales</taxon>
        <taxon>Fabaceae</taxon>
        <taxon>Papilionoideae</taxon>
        <taxon>50 kb inversion clade</taxon>
        <taxon>NPAAA clade</taxon>
        <taxon>indigoferoid/millettioid clade</taxon>
        <taxon>Phaseoleae</taxon>
        <taxon>Mucuna</taxon>
    </lineage>
</organism>
<sequence>NATEENDRVPSPESSAIEVVEASVDEPEEEVQKETPATENENSFTSQIEDNEVAITSNNNSSLSNSDGQTGATLGEGLSKATMSPALVKQLREETGAGMMDCKNALLETGGDIIKAQEYLRKKGLSSVEKKASRVTTEGMIGSYIHDSRISVLVEINCETDFVSRDEIFKELVDDIAMQVAACP</sequence>
<dbReference type="SUPFAM" id="SSF46934">
    <property type="entry name" value="UBA-like"/>
    <property type="match status" value="1"/>
</dbReference>
<dbReference type="Pfam" id="PF00889">
    <property type="entry name" value="EF_TS"/>
    <property type="match status" value="1"/>
</dbReference>
<feature type="compositionally biased region" description="Low complexity" evidence="6">
    <location>
        <begin position="57"/>
        <end position="66"/>
    </location>
</feature>
<dbReference type="EMBL" id="QJKJ01001586">
    <property type="protein sequence ID" value="RDY06904.1"/>
    <property type="molecule type" value="Genomic_DNA"/>
</dbReference>
<protein>
    <recommendedName>
        <fullName evidence="5">Elongation factor Ts</fullName>
    </recommendedName>
</protein>
<evidence type="ECO:0000313" key="8">
    <source>
        <dbReference type="EMBL" id="RDY06904.1"/>
    </source>
</evidence>
<dbReference type="PROSITE" id="PS01127">
    <property type="entry name" value="EF_TS_2"/>
    <property type="match status" value="1"/>
</dbReference>
<feature type="non-terminal residue" evidence="8">
    <location>
        <position position="1"/>
    </location>
</feature>
<dbReference type="Proteomes" id="UP000257109">
    <property type="component" value="Unassembled WGS sequence"/>
</dbReference>
<evidence type="ECO:0000259" key="7">
    <source>
        <dbReference type="Pfam" id="PF00889"/>
    </source>
</evidence>
<feature type="region of interest" description="Disordered" evidence="6">
    <location>
        <begin position="1"/>
        <end position="78"/>
    </location>
</feature>
<dbReference type="CDD" id="cd14275">
    <property type="entry name" value="UBA_EF-Ts"/>
    <property type="match status" value="1"/>
</dbReference>
<dbReference type="SUPFAM" id="SSF54713">
    <property type="entry name" value="Elongation factor Ts (EF-Ts), dimerisation domain"/>
    <property type="match status" value="1"/>
</dbReference>
<keyword evidence="2 5" id="KW-0251">Elongation factor</keyword>
<dbReference type="InterPro" id="IPR018101">
    <property type="entry name" value="Transl_elong_Ts_CS"/>
</dbReference>
<name>A0A371HW20_MUCPR</name>
<evidence type="ECO:0000256" key="3">
    <source>
        <dbReference type="ARBA" id="ARBA00022917"/>
    </source>
</evidence>
<dbReference type="InterPro" id="IPR009060">
    <property type="entry name" value="UBA-like_sf"/>
</dbReference>
<evidence type="ECO:0000256" key="5">
    <source>
        <dbReference type="RuleBase" id="RU000642"/>
    </source>
</evidence>
<dbReference type="GO" id="GO:0005739">
    <property type="term" value="C:mitochondrion"/>
    <property type="evidence" value="ECO:0007669"/>
    <property type="project" value="GOC"/>
</dbReference>
<evidence type="ECO:0000256" key="2">
    <source>
        <dbReference type="ARBA" id="ARBA00022768"/>
    </source>
</evidence>
<feature type="compositionally biased region" description="Basic and acidic residues" evidence="6">
    <location>
        <begin position="1"/>
        <end position="10"/>
    </location>
</feature>
<comment type="function">
    <text evidence="4 5">Associates with the EF-Tu.GDP complex and induces the exchange of GDP to GTP. It remains bound to the aminoacyl-tRNA.EF-Tu.GTP complex up to the GTP hydrolysis stage on the ribosome.</text>
</comment>
<dbReference type="InterPro" id="IPR001816">
    <property type="entry name" value="Transl_elong_EFTs/EF1B"/>
</dbReference>
<dbReference type="PANTHER" id="PTHR11741:SF10">
    <property type="entry name" value="POLYPROTEIN OF EF-TS, CHLOROPLASTIC"/>
    <property type="match status" value="1"/>
</dbReference>
<dbReference type="OrthoDB" id="277235at2759"/>
<dbReference type="GO" id="GO:0070125">
    <property type="term" value="P:mitochondrial translational elongation"/>
    <property type="evidence" value="ECO:0007669"/>
    <property type="project" value="TreeGrafter"/>
</dbReference>
<comment type="similarity">
    <text evidence="1 5">Belongs to the EF-Ts family.</text>
</comment>
<keyword evidence="9" id="KW-1185">Reference proteome</keyword>
<dbReference type="Gene3D" id="3.30.479.20">
    <property type="entry name" value="Elongation factor Ts, dimerisation domain"/>
    <property type="match status" value="1"/>
</dbReference>